<name>A0A183F751_HELPZ</name>
<dbReference type="Proteomes" id="UP000050761">
    <property type="component" value="Unassembled WGS sequence"/>
</dbReference>
<dbReference type="WBParaSite" id="HPBE_0000199301-mRNA-1">
    <property type="protein sequence ID" value="HPBE_0000199301-mRNA-1"/>
    <property type="gene ID" value="HPBE_0000199301"/>
</dbReference>
<dbReference type="EMBL" id="UZAH01002604">
    <property type="protein sequence ID" value="VDO22549.1"/>
    <property type="molecule type" value="Genomic_DNA"/>
</dbReference>
<reference evidence="4" key="2">
    <citation type="submission" date="2019-09" db="UniProtKB">
        <authorList>
            <consortium name="WormBaseParasite"/>
        </authorList>
    </citation>
    <scope>IDENTIFICATION</scope>
</reference>
<sequence>METLDGLLASPELVSVVKKANDSTAVPECVKKLLLAITSQLTAVLSENMSLRTQLQDIAKENEALKEKLRGVMRRAPVEVLVLLRLLHLLLDLI</sequence>
<organism evidence="3 4">
    <name type="scientific">Heligmosomoides polygyrus</name>
    <name type="common">Parasitic roundworm</name>
    <dbReference type="NCBI Taxonomy" id="6339"/>
    <lineage>
        <taxon>Eukaryota</taxon>
        <taxon>Metazoa</taxon>
        <taxon>Ecdysozoa</taxon>
        <taxon>Nematoda</taxon>
        <taxon>Chromadorea</taxon>
        <taxon>Rhabditida</taxon>
        <taxon>Rhabditina</taxon>
        <taxon>Rhabditomorpha</taxon>
        <taxon>Strongyloidea</taxon>
        <taxon>Heligmosomidae</taxon>
        <taxon>Heligmosomoides</taxon>
    </lineage>
</organism>
<keyword evidence="1" id="KW-0175">Coiled coil</keyword>
<evidence type="ECO:0000313" key="4">
    <source>
        <dbReference type="WBParaSite" id="HPBE_0000199301-mRNA-1"/>
    </source>
</evidence>
<accession>A0A183F751</accession>
<dbReference type="AlphaFoldDB" id="A0A183F751"/>
<proteinExistence type="predicted"/>
<feature type="coiled-coil region" evidence="1">
    <location>
        <begin position="48"/>
        <end position="75"/>
    </location>
</feature>
<evidence type="ECO:0000313" key="3">
    <source>
        <dbReference type="Proteomes" id="UP000050761"/>
    </source>
</evidence>
<reference evidence="2 3" key="1">
    <citation type="submission" date="2018-11" db="EMBL/GenBank/DDBJ databases">
        <authorList>
            <consortium name="Pathogen Informatics"/>
        </authorList>
    </citation>
    <scope>NUCLEOTIDE SEQUENCE [LARGE SCALE GENOMIC DNA]</scope>
</reference>
<gene>
    <name evidence="2" type="ORF">HPBE_LOCUS1994</name>
</gene>
<accession>A0A3P7TS10</accession>
<keyword evidence="3" id="KW-1185">Reference proteome</keyword>
<protein>
    <submittedName>
        <fullName evidence="4">Biogenesis of lysosome-related organelles complex 1 subunit 7</fullName>
    </submittedName>
</protein>
<evidence type="ECO:0000256" key="1">
    <source>
        <dbReference type="SAM" id="Coils"/>
    </source>
</evidence>
<evidence type="ECO:0000313" key="2">
    <source>
        <dbReference type="EMBL" id="VDO22549.1"/>
    </source>
</evidence>